<proteinExistence type="predicted"/>
<dbReference type="EMBL" id="MU006310">
    <property type="protein sequence ID" value="KAF2849739.1"/>
    <property type="molecule type" value="Genomic_DNA"/>
</dbReference>
<name>A0A6A7B5U8_9PLEO</name>
<protein>
    <submittedName>
        <fullName evidence="2">Uncharacterized protein</fullName>
    </submittedName>
</protein>
<reference evidence="2" key="1">
    <citation type="submission" date="2020-01" db="EMBL/GenBank/DDBJ databases">
        <authorList>
            <consortium name="DOE Joint Genome Institute"/>
            <person name="Haridas S."/>
            <person name="Albert R."/>
            <person name="Binder M."/>
            <person name="Bloem J."/>
            <person name="Labutti K."/>
            <person name="Salamov A."/>
            <person name="Andreopoulos B."/>
            <person name="Baker S.E."/>
            <person name="Barry K."/>
            <person name="Bills G."/>
            <person name="Bluhm B.H."/>
            <person name="Cannon C."/>
            <person name="Castanera R."/>
            <person name="Culley D.E."/>
            <person name="Daum C."/>
            <person name="Ezra D."/>
            <person name="Gonzalez J.B."/>
            <person name="Henrissat B."/>
            <person name="Kuo A."/>
            <person name="Liang C."/>
            <person name="Lipzen A."/>
            <person name="Lutzoni F."/>
            <person name="Magnuson J."/>
            <person name="Mondo S."/>
            <person name="Nolan M."/>
            <person name="Ohm R."/>
            <person name="Pangilinan J."/>
            <person name="Park H.-J."/>
            <person name="Ramirez L."/>
            <person name="Alfaro M."/>
            <person name="Sun H."/>
            <person name="Tritt A."/>
            <person name="Yoshinaga Y."/>
            <person name="Zwiers L.-H."/>
            <person name="Turgeon B.G."/>
            <person name="Goodwin S.B."/>
            <person name="Spatafora J.W."/>
            <person name="Crous P.W."/>
            <person name="Grigoriev I.V."/>
        </authorList>
    </citation>
    <scope>NUCLEOTIDE SEQUENCE</scope>
    <source>
        <strain evidence="2">IPT5</strain>
    </source>
</reference>
<gene>
    <name evidence="2" type="ORF">T440DRAFT_533261</name>
</gene>
<feature type="region of interest" description="Disordered" evidence="1">
    <location>
        <begin position="244"/>
        <end position="314"/>
    </location>
</feature>
<sequence length="447" mass="49911">MSYRSSISSNTRSNPHHAWTKHEDALQHIKIDAQDLDTQIRVVEKAWQEEEMDKPENERWQHNFLEWILALKKADSLIYQINRLCESAGAWRRRWSPSTPHDIQRAYDCVYAHALGLIDDECVAPARVLEALQQQLVECREKFAELAGDNDMEGIFEYEAQDCAQLPRSHAIIMGRHNSATMFRGFLHSTRGLWTLRSSLSTSSLRSTSPSNPFDSTKNAITSRFCPNLTNTPSATAVSQFKSLSKQSSVRERSASLTQPIIPDTANPIGISDRSSSPSTPVPPSASTSASIASTEAQTLHNDNNPPSSTVLPRMTKPILPPSIIRLNAILVSIQNYYYIYSPPDFDPSILAAIEHWRPNLLDAKREWERVRQWEGKMGWGLGFGVGSGVMMSVGSGSGGVRDSMGSGIRGAMDEEEFGALVREVLREIEELIEQIEGVFWGSVVRL</sequence>
<evidence type="ECO:0000313" key="2">
    <source>
        <dbReference type="EMBL" id="KAF2849739.1"/>
    </source>
</evidence>
<evidence type="ECO:0000313" key="3">
    <source>
        <dbReference type="Proteomes" id="UP000799423"/>
    </source>
</evidence>
<dbReference type="OrthoDB" id="3795114at2759"/>
<organism evidence="2 3">
    <name type="scientific">Plenodomus tracheiphilus IPT5</name>
    <dbReference type="NCBI Taxonomy" id="1408161"/>
    <lineage>
        <taxon>Eukaryota</taxon>
        <taxon>Fungi</taxon>
        <taxon>Dikarya</taxon>
        <taxon>Ascomycota</taxon>
        <taxon>Pezizomycotina</taxon>
        <taxon>Dothideomycetes</taxon>
        <taxon>Pleosporomycetidae</taxon>
        <taxon>Pleosporales</taxon>
        <taxon>Pleosporineae</taxon>
        <taxon>Leptosphaeriaceae</taxon>
        <taxon>Plenodomus</taxon>
    </lineage>
</organism>
<dbReference type="Proteomes" id="UP000799423">
    <property type="component" value="Unassembled WGS sequence"/>
</dbReference>
<dbReference type="AlphaFoldDB" id="A0A6A7B5U8"/>
<feature type="compositionally biased region" description="Polar residues" evidence="1">
    <location>
        <begin position="300"/>
        <end position="311"/>
    </location>
</feature>
<feature type="compositionally biased region" description="Low complexity" evidence="1">
    <location>
        <begin position="275"/>
        <end position="299"/>
    </location>
</feature>
<keyword evidence="3" id="KW-1185">Reference proteome</keyword>
<accession>A0A6A7B5U8</accession>
<evidence type="ECO:0000256" key="1">
    <source>
        <dbReference type="SAM" id="MobiDB-lite"/>
    </source>
</evidence>